<evidence type="ECO:0000313" key="9">
    <source>
        <dbReference type="EMBL" id="KAI1879069.1"/>
    </source>
</evidence>
<protein>
    <recommendedName>
        <fullName evidence="11">Cytochrome P450</fullName>
    </recommendedName>
</protein>
<dbReference type="PRINTS" id="PR00385">
    <property type="entry name" value="P450"/>
</dbReference>
<keyword evidence="7" id="KW-0503">Monooxygenase</keyword>
<evidence type="ECO:0008006" key="11">
    <source>
        <dbReference type="Google" id="ProtNLM"/>
    </source>
</evidence>
<dbReference type="InterPro" id="IPR002401">
    <property type="entry name" value="Cyt_P450_E_grp-I"/>
</dbReference>
<keyword evidence="6 8" id="KW-0408">Iron</keyword>
<dbReference type="InterPro" id="IPR050121">
    <property type="entry name" value="Cytochrome_P450_monoxygenase"/>
</dbReference>
<dbReference type="InterPro" id="IPR001128">
    <property type="entry name" value="Cyt_P450"/>
</dbReference>
<accession>A0A9P9WU20</accession>
<dbReference type="Gene3D" id="1.10.630.10">
    <property type="entry name" value="Cytochrome P450"/>
    <property type="match status" value="1"/>
</dbReference>
<reference evidence="9" key="1">
    <citation type="submission" date="2021-03" db="EMBL/GenBank/DDBJ databases">
        <title>Revisited historic fungal species revealed as producer of novel bioactive compounds through whole genome sequencing and comparative genomics.</title>
        <authorList>
            <person name="Vignolle G.A."/>
            <person name="Hochenegger N."/>
            <person name="Mach R.L."/>
            <person name="Mach-Aigner A.R."/>
            <person name="Javad Rahimi M."/>
            <person name="Salim K.A."/>
            <person name="Chan C.M."/>
            <person name="Lim L.B.L."/>
            <person name="Cai F."/>
            <person name="Druzhinina I.S."/>
            <person name="U'Ren J.M."/>
            <person name="Derntl C."/>
        </authorList>
    </citation>
    <scope>NUCLEOTIDE SEQUENCE</scope>
    <source>
        <strain evidence="9">TUCIM 5799</strain>
    </source>
</reference>
<dbReference type="AlphaFoldDB" id="A0A9P9WU20"/>
<feature type="binding site" description="axial binding residue" evidence="8">
    <location>
        <position position="436"/>
    </location>
    <ligand>
        <name>heme</name>
        <dbReference type="ChEBI" id="CHEBI:30413"/>
    </ligand>
    <ligandPart>
        <name>Fe</name>
        <dbReference type="ChEBI" id="CHEBI:18248"/>
    </ligandPart>
</feature>
<dbReference type="GO" id="GO:0005506">
    <property type="term" value="F:iron ion binding"/>
    <property type="evidence" value="ECO:0007669"/>
    <property type="project" value="InterPro"/>
</dbReference>
<comment type="similarity">
    <text evidence="2">Belongs to the cytochrome P450 family.</text>
</comment>
<gene>
    <name evidence="9" type="ORF">JX265_003246</name>
</gene>
<dbReference type="Pfam" id="PF00067">
    <property type="entry name" value="p450"/>
    <property type="match status" value="1"/>
</dbReference>
<dbReference type="GO" id="GO:0004497">
    <property type="term" value="F:monooxygenase activity"/>
    <property type="evidence" value="ECO:0007669"/>
    <property type="project" value="UniProtKB-KW"/>
</dbReference>
<keyword evidence="5" id="KW-0560">Oxidoreductase</keyword>
<dbReference type="PANTHER" id="PTHR24305:SF29">
    <property type="entry name" value="BENZOATE-PARA-HYDROXYLASE"/>
    <property type="match status" value="1"/>
</dbReference>
<dbReference type="Proteomes" id="UP000829685">
    <property type="component" value="Unassembled WGS sequence"/>
</dbReference>
<comment type="cofactor">
    <cofactor evidence="1 8">
        <name>heme</name>
        <dbReference type="ChEBI" id="CHEBI:30413"/>
    </cofactor>
</comment>
<dbReference type="PANTHER" id="PTHR24305">
    <property type="entry name" value="CYTOCHROME P450"/>
    <property type="match status" value="1"/>
</dbReference>
<evidence type="ECO:0000256" key="4">
    <source>
        <dbReference type="ARBA" id="ARBA00022723"/>
    </source>
</evidence>
<dbReference type="SUPFAM" id="SSF48264">
    <property type="entry name" value="Cytochrome P450"/>
    <property type="match status" value="1"/>
</dbReference>
<evidence type="ECO:0000256" key="6">
    <source>
        <dbReference type="ARBA" id="ARBA00023004"/>
    </source>
</evidence>
<name>A0A9P9WU20_9PEZI</name>
<dbReference type="CDD" id="cd11058">
    <property type="entry name" value="CYP60B-like"/>
    <property type="match status" value="1"/>
</dbReference>
<keyword evidence="3 8" id="KW-0349">Heme</keyword>
<evidence type="ECO:0000256" key="1">
    <source>
        <dbReference type="ARBA" id="ARBA00001971"/>
    </source>
</evidence>
<dbReference type="GO" id="GO:0020037">
    <property type="term" value="F:heme binding"/>
    <property type="evidence" value="ECO:0007669"/>
    <property type="project" value="InterPro"/>
</dbReference>
<dbReference type="PRINTS" id="PR00463">
    <property type="entry name" value="EP450I"/>
</dbReference>
<evidence type="ECO:0000313" key="10">
    <source>
        <dbReference type="Proteomes" id="UP000829685"/>
    </source>
</evidence>
<sequence length="493" mass="55773">MLSAPTLAAACLALTSLYWLSWCVYALYFHPASKYPGPKLAAVSEVWYVWRTLSGKEQSIMRRVHEKYGPVVRIAPNELSFDSVQSMRDILLPKSKGPFIKSELLYDTGDPAPPLGYLRDYDAHALYRKRMAPSFSATALRVQEGVINEYLDLWIKRLPELGGENTNGLEMGEAFTWLTFDIMGRLGFGQGFDCIKNGKSSAWVALMSKAEWLPLYALAGLRKRFPAIVAFIPFLLPKGAPGKIKQHKQMSADMVRKRIQMDHIEDDWFSPVVRDIKLGKESPQYMESETSFFAMAGAETTATALLAAMYFLKTNPEWLGKLRKEITDACGSSYVGITGSSTAALPYLNAFIQESIRRYGPVPMGLPRISPGAFIDGHYVPEGMKMSTNIWLAQHNPRSWVDPEEFKPERWLGDPDWQVDGEVPGMIGFSLGRNQCLGINLAYLELRLILSKLVFSYDWEIIKEPKNLVDESEVYFLWKKPKYVVKFHPLAHQ</sequence>
<evidence type="ECO:0000256" key="5">
    <source>
        <dbReference type="ARBA" id="ARBA00023002"/>
    </source>
</evidence>
<dbReference type="InterPro" id="IPR036396">
    <property type="entry name" value="Cyt_P450_sf"/>
</dbReference>
<keyword evidence="10" id="KW-1185">Reference proteome</keyword>
<evidence type="ECO:0000256" key="7">
    <source>
        <dbReference type="ARBA" id="ARBA00023033"/>
    </source>
</evidence>
<dbReference type="EMBL" id="JAFIMR010000005">
    <property type="protein sequence ID" value="KAI1879069.1"/>
    <property type="molecule type" value="Genomic_DNA"/>
</dbReference>
<comment type="caution">
    <text evidence="9">The sequence shown here is derived from an EMBL/GenBank/DDBJ whole genome shotgun (WGS) entry which is preliminary data.</text>
</comment>
<evidence type="ECO:0000256" key="3">
    <source>
        <dbReference type="ARBA" id="ARBA00022617"/>
    </source>
</evidence>
<dbReference type="GO" id="GO:0016705">
    <property type="term" value="F:oxidoreductase activity, acting on paired donors, with incorporation or reduction of molecular oxygen"/>
    <property type="evidence" value="ECO:0007669"/>
    <property type="project" value="InterPro"/>
</dbReference>
<keyword evidence="4 8" id="KW-0479">Metal-binding</keyword>
<evidence type="ECO:0000256" key="8">
    <source>
        <dbReference type="PIRSR" id="PIRSR602401-1"/>
    </source>
</evidence>
<proteinExistence type="inferred from homology"/>
<evidence type="ECO:0000256" key="2">
    <source>
        <dbReference type="ARBA" id="ARBA00010617"/>
    </source>
</evidence>
<organism evidence="9 10">
    <name type="scientific">Neoarthrinium moseri</name>
    <dbReference type="NCBI Taxonomy" id="1658444"/>
    <lineage>
        <taxon>Eukaryota</taxon>
        <taxon>Fungi</taxon>
        <taxon>Dikarya</taxon>
        <taxon>Ascomycota</taxon>
        <taxon>Pezizomycotina</taxon>
        <taxon>Sordariomycetes</taxon>
        <taxon>Xylariomycetidae</taxon>
        <taxon>Amphisphaeriales</taxon>
        <taxon>Apiosporaceae</taxon>
        <taxon>Neoarthrinium</taxon>
    </lineage>
</organism>